<accession>A0A4Q1D767</accession>
<dbReference type="EMBL" id="SDHZ01000002">
    <property type="protein sequence ID" value="RXK83896.1"/>
    <property type="molecule type" value="Genomic_DNA"/>
</dbReference>
<dbReference type="RefSeq" id="WP_129004948.1">
    <property type="nucleotide sequence ID" value="NZ_SDHZ01000002.1"/>
</dbReference>
<keyword evidence="1" id="KW-0732">Signal</keyword>
<evidence type="ECO:0000313" key="3">
    <source>
        <dbReference type="EMBL" id="RXK83896.1"/>
    </source>
</evidence>
<evidence type="ECO:0000259" key="2">
    <source>
        <dbReference type="Pfam" id="PF16409"/>
    </source>
</evidence>
<feature type="domain" description="DUF5017" evidence="2">
    <location>
        <begin position="18"/>
        <end position="199"/>
    </location>
</feature>
<evidence type="ECO:0000256" key="1">
    <source>
        <dbReference type="SAM" id="SignalP"/>
    </source>
</evidence>
<proteinExistence type="predicted"/>
<evidence type="ECO:0000313" key="4">
    <source>
        <dbReference type="Proteomes" id="UP000290545"/>
    </source>
</evidence>
<protein>
    <submittedName>
        <fullName evidence="3">DUF5017 domain-containing protein</fullName>
    </submittedName>
</protein>
<dbReference type="PROSITE" id="PS51257">
    <property type="entry name" value="PROKAR_LIPOPROTEIN"/>
    <property type="match status" value="1"/>
</dbReference>
<dbReference type="OrthoDB" id="1082472at2"/>
<dbReference type="AlphaFoldDB" id="A0A4Q1D767"/>
<organism evidence="3 4">
    <name type="scientific">Filimonas effusa</name>
    <dbReference type="NCBI Taxonomy" id="2508721"/>
    <lineage>
        <taxon>Bacteria</taxon>
        <taxon>Pseudomonadati</taxon>
        <taxon>Bacteroidota</taxon>
        <taxon>Chitinophagia</taxon>
        <taxon>Chitinophagales</taxon>
        <taxon>Chitinophagaceae</taxon>
        <taxon>Filimonas</taxon>
    </lineage>
</organism>
<gene>
    <name evidence="3" type="ORF">ESB13_17655</name>
</gene>
<feature type="signal peptide" evidence="1">
    <location>
        <begin position="1"/>
        <end position="26"/>
    </location>
</feature>
<sequence length="319" mass="34185">MTKKIFLTTIIPACLLIACSKSLSTADPNFNVNINATDIALGDTSRFSFSGNPDVITFYSGEIGSRYEYRNRDTANGTPLLRFRTIRANGSQQGSLAVMISDNFEGVLVNDTPATVNRIAAANWTDISSRATLSSGSTTAVASGNIDLSDFSANNKPVYIGFRYKGFAGSAQSKWTIDSFTVKNVLNDGSSYIIANMNASNVAYTNYGVSGFSPGFAAFRSLNDYYWVVSSGTSLVITGATSAGVAAPAEAWAVIGPLNLRKVTPDAGRAVKVATEKTEELKFTHRYTTPGSYNAIFLGGKISARESEYTNRSFQITVK</sequence>
<comment type="caution">
    <text evidence="3">The sequence shown here is derived from an EMBL/GenBank/DDBJ whole genome shotgun (WGS) entry which is preliminary data.</text>
</comment>
<reference evidence="3 4" key="1">
    <citation type="submission" date="2019-01" db="EMBL/GenBank/DDBJ databases">
        <title>Filimonas sp. strain TTM-71.</title>
        <authorList>
            <person name="Chen W.-M."/>
        </authorList>
    </citation>
    <scope>NUCLEOTIDE SEQUENCE [LARGE SCALE GENOMIC DNA]</scope>
    <source>
        <strain evidence="3 4">TTM-71</strain>
    </source>
</reference>
<keyword evidence="4" id="KW-1185">Reference proteome</keyword>
<name>A0A4Q1D767_9BACT</name>
<dbReference type="Proteomes" id="UP000290545">
    <property type="component" value="Unassembled WGS sequence"/>
</dbReference>
<dbReference type="InterPro" id="IPR032185">
    <property type="entry name" value="DUF5017"/>
</dbReference>
<dbReference type="Pfam" id="PF16409">
    <property type="entry name" value="DUF5017"/>
    <property type="match status" value="1"/>
</dbReference>
<feature type="chain" id="PRO_5020872548" evidence="1">
    <location>
        <begin position="27"/>
        <end position="319"/>
    </location>
</feature>